<sequence length="142" mass="16186">MAPMVKLSKMGGVGGAASAPGRELMLRYTIALAVMSRTFATRSYGLYGERSNQKKLVNLNGGQIKHQPTKGYINLTKKVLTPDQEELLNFGLNCLILSKPRKHQKRYINININRRHRQLSKERQSHRITYLQAGNHRRSLQD</sequence>
<evidence type="ECO:0000313" key="1">
    <source>
        <dbReference type="EMBL" id="KAK3886019.1"/>
    </source>
</evidence>
<proteinExistence type="predicted"/>
<reference evidence="1" key="1">
    <citation type="submission" date="2023-10" db="EMBL/GenBank/DDBJ databases">
        <title>Genome assemblies of two species of porcelain crab, Petrolisthes cinctipes and Petrolisthes manimaculis (Anomura: Porcellanidae).</title>
        <authorList>
            <person name="Angst P."/>
        </authorList>
    </citation>
    <scope>NUCLEOTIDE SEQUENCE</scope>
    <source>
        <strain evidence="1">PB745_01</strain>
        <tissue evidence="1">Gill</tissue>
    </source>
</reference>
<dbReference type="AlphaFoldDB" id="A0AAE1G3Z9"/>
<gene>
    <name evidence="1" type="ORF">Pcinc_009795</name>
</gene>
<organism evidence="1 2">
    <name type="scientific">Petrolisthes cinctipes</name>
    <name type="common">Flat porcelain crab</name>
    <dbReference type="NCBI Taxonomy" id="88211"/>
    <lineage>
        <taxon>Eukaryota</taxon>
        <taxon>Metazoa</taxon>
        <taxon>Ecdysozoa</taxon>
        <taxon>Arthropoda</taxon>
        <taxon>Crustacea</taxon>
        <taxon>Multicrustacea</taxon>
        <taxon>Malacostraca</taxon>
        <taxon>Eumalacostraca</taxon>
        <taxon>Eucarida</taxon>
        <taxon>Decapoda</taxon>
        <taxon>Pleocyemata</taxon>
        <taxon>Anomura</taxon>
        <taxon>Galatheoidea</taxon>
        <taxon>Porcellanidae</taxon>
        <taxon>Petrolisthes</taxon>
    </lineage>
</organism>
<dbReference type="EMBL" id="JAWQEG010000739">
    <property type="protein sequence ID" value="KAK3886019.1"/>
    <property type="molecule type" value="Genomic_DNA"/>
</dbReference>
<evidence type="ECO:0000313" key="2">
    <source>
        <dbReference type="Proteomes" id="UP001286313"/>
    </source>
</evidence>
<accession>A0AAE1G3Z9</accession>
<dbReference type="Proteomes" id="UP001286313">
    <property type="component" value="Unassembled WGS sequence"/>
</dbReference>
<comment type="caution">
    <text evidence="1">The sequence shown here is derived from an EMBL/GenBank/DDBJ whole genome shotgun (WGS) entry which is preliminary data.</text>
</comment>
<name>A0AAE1G3Z9_PETCI</name>
<keyword evidence="2" id="KW-1185">Reference proteome</keyword>
<protein>
    <submittedName>
        <fullName evidence="1">Uncharacterized protein</fullName>
    </submittedName>
</protein>